<dbReference type="PANTHER" id="PTHR30203">
    <property type="entry name" value="OUTER MEMBRANE CATION EFFLUX PROTEIN"/>
    <property type="match status" value="1"/>
</dbReference>
<accession>A0A848LEJ8</accession>
<feature type="region of interest" description="Disordered" evidence="3">
    <location>
        <begin position="447"/>
        <end position="503"/>
    </location>
</feature>
<organism evidence="4 5">
    <name type="scientific">Pyxidicoccus fallax</name>
    <dbReference type="NCBI Taxonomy" id="394095"/>
    <lineage>
        <taxon>Bacteria</taxon>
        <taxon>Pseudomonadati</taxon>
        <taxon>Myxococcota</taxon>
        <taxon>Myxococcia</taxon>
        <taxon>Myxococcales</taxon>
        <taxon>Cystobacterineae</taxon>
        <taxon>Myxococcaceae</taxon>
        <taxon>Pyxidicoccus</taxon>
    </lineage>
</organism>
<dbReference type="Gene3D" id="1.20.1600.10">
    <property type="entry name" value="Outer membrane efflux proteins (OEP)"/>
    <property type="match status" value="1"/>
</dbReference>
<keyword evidence="5" id="KW-1185">Reference proteome</keyword>
<keyword evidence="2" id="KW-0175">Coiled coil</keyword>
<dbReference type="RefSeq" id="WP_169345949.1">
    <property type="nucleotide sequence ID" value="NZ_JABBJJ010000074.1"/>
</dbReference>
<dbReference type="Proteomes" id="UP000518300">
    <property type="component" value="Unassembled WGS sequence"/>
</dbReference>
<evidence type="ECO:0000256" key="2">
    <source>
        <dbReference type="SAM" id="Coils"/>
    </source>
</evidence>
<comment type="caution">
    <text evidence="4">The sequence shown here is derived from an EMBL/GenBank/DDBJ whole genome shotgun (WGS) entry which is preliminary data.</text>
</comment>
<reference evidence="4 5" key="1">
    <citation type="submission" date="2020-04" db="EMBL/GenBank/DDBJ databases">
        <title>Draft genome of Pyxidicoccus fallax type strain.</title>
        <authorList>
            <person name="Whitworth D.E."/>
        </authorList>
    </citation>
    <scope>NUCLEOTIDE SEQUENCE [LARGE SCALE GENOMIC DNA]</scope>
    <source>
        <strain evidence="4 5">DSM 14698</strain>
    </source>
</reference>
<dbReference type="SUPFAM" id="SSF56954">
    <property type="entry name" value="Outer membrane efflux proteins (OEP)"/>
    <property type="match status" value="1"/>
</dbReference>
<sequence length="503" mass="55985">MRASACICIALLASGCASIQKELGHAEVANLVEERLGRKTRWNQGTPEDAEVQRHLDTLLAGDLSSDRAVEVALLNNPALQATYEDLGVSQADMVQAGLLSNPTFSGSIGFPISGSGIWEHEFSLVQEFVDLFTLPLRKRVAQEQFMADTLRVAHEALATAAEVRKTFSEVQARQQLVELRRMVLQAAEAAAELATRQHEAGNITELELATEQAAAEEARLVLAQEELTLVEDREHLNRLLGLWGPRTRWTVSASLPALPEQETPLERLESLAIKQRLDIDAARKQAAMLWNALELARSTRFFGRVEVGVHTHQDADGPRLFGPTLSLELPIFDQRQALIARLESQHRQGERRLTELSVNARSEVRAARARLLSLRLVAERYQRVVLPLREKVVAQSQLQYNAMQIGLYQLLAAKREQVEAYRSYIEAVRDYWMARAELERLVGGRLPGDTAEASPRPALPSRPAPASPPMEHSHPSETQPPRPGHDPHRDGGTENPHEHGQH</sequence>
<proteinExistence type="inferred from homology"/>
<dbReference type="InterPro" id="IPR003423">
    <property type="entry name" value="OMP_efflux"/>
</dbReference>
<evidence type="ECO:0000256" key="1">
    <source>
        <dbReference type="ARBA" id="ARBA00007613"/>
    </source>
</evidence>
<evidence type="ECO:0000256" key="3">
    <source>
        <dbReference type="SAM" id="MobiDB-lite"/>
    </source>
</evidence>
<dbReference type="PANTHER" id="PTHR30203:SF24">
    <property type="entry name" value="BLR4935 PROTEIN"/>
    <property type="match status" value="1"/>
</dbReference>
<dbReference type="InterPro" id="IPR010131">
    <property type="entry name" value="MdtP/NodT-like"/>
</dbReference>
<evidence type="ECO:0000313" key="5">
    <source>
        <dbReference type="Proteomes" id="UP000518300"/>
    </source>
</evidence>
<dbReference type="PROSITE" id="PS51257">
    <property type="entry name" value="PROKAR_LIPOPROTEIN"/>
    <property type="match status" value="1"/>
</dbReference>
<dbReference type="GO" id="GO:0015562">
    <property type="term" value="F:efflux transmembrane transporter activity"/>
    <property type="evidence" value="ECO:0007669"/>
    <property type="project" value="InterPro"/>
</dbReference>
<protein>
    <submittedName>
        <fullName evidence="4">TolC family protein</fullName>
    </submittedName>
</protein>
<name>A0A848LEJ8_9BACT</name>
<feature type="coiled-coil region" evidence="2">
    <location>
        <begin position="207"/>
        <end position="234"/>
    </location>
</feature>
<gene>
    <name evidence="4" type="ORF">HG543_17610</name>
</gene>
<comment type="similarity">
    <text evidence="1">Belongs to the outer membrane factor (OMF) (TC 1.B.17) family.</text>
</comment>
<dbReference type="AlphaFoldDB" id="A0A848LEJ8"/>
<evidence type="ECO:0000313" key="4">
    <source>
        <dbReference type="EMBL" id="NMO16662.1"/>
    </source>
</evidence>
<feature type="compositionally biased region" description="Pro residues" evidence="3">
    <location>
        <begin position="458"/>
        <end position="469"/>
    </location>
</feature>
<feature type="compositionally biased region" description="Basic and acidic residues" evidence="3">
    <location>
        <begin position="484"/>
        <end position="503"/>
    </location>
</feature>
<dbReference type="EMBL" id="JABBJJ010000074">
    <property type="protein sequence ID" value="NMO16662.1"/>
    <property type="molecule type" value="Genomic_DNA"/>
</dbReference>
<dbReference type="Pfam" id="PF02321">
    <property type="entry name" value="OEP"/>
    <property type="match status" value="1"/>
</dbReference>